<dbReference type="EC" id="3.5.1.41" evidence="4"/>
<proteinExistence type="predicted"/>
<evidence type="ECO:0000256" key="5">
    <source>
        <dbReference type="ARBA" id="ARBA00048494"/>
    </source>
</evidence>
<comment type="caution">
    <text evidence="8">The sequence shown here is derived from an EMBL/GenBank/DDBJ whole genome shotgun (WGS) entry which is preliminary data.</text>
</comment>
<evidence type="ECO:0000256" key="1">
    <source>
        <dbReference type="ARBA" id="ARBA00001941"/>
    </source>
</evidence>
<dbReference type="GO" id="GO:0009272">
    <property type="term" value="P:fungal-type cell wall biogenesis"/>
    <property type="evidence" value="ECO:0007669"/>
    <property type="project" value="UniProtKB-ARBA"/>
</dbReference>
<evidence type="ECO:0000256" key="6">
    <source>
        <dbReference type="SAM" id="Phobius"/>
    </source>
</evidence>
<dbReference type="SUPFAM" id="SSF88713">
    <property type="entry name" value="Glycoside hydrolase/deacetylase"/>
    <property type="match status" value="1"/>
</dbReference>
<dbReference type="GO" id="GO:0005975">
    <property type="term" value="P:carbohydrate metabolic process"/>
    <property type="evidence" value="ECO:0007669"/>
    <property type="project" value="InterPro"/>
</dbReference>
<dbReference type="Gene3D" id="3.20.20.370">
    <property type="entry name" value="Glycoside hydrolase/deacetylase"/>
    <property type="match status" value="1"/>
</dbReference>
<dbReference type="GO" id="GO:0004099">
    <property type="term" value="F:chitin deacetylase activity"/>
    <property type="evidence" value="ECO:0007669"/>
    <property type="project" value="UniProtKB-EC"/>
</dbReference>
<evidence type="ECO:0000313" key="8">
    <source>
        <dbReference type="EMBL" id="KAG4414912.1"/>
    </source>
</evidence>
<dbReference type="Pfam" id="PF01522">
    <property type="entry name" value="Polysacc_deac_1"/>
    <property type="match status" value="1"/>
</dbReference>
<evidence type="ECO:0000259" key="7">
    <source>
        <dbReference type="PROSITE" id="PS51677"/>
    </source>
</evidence>
<keyword evidence="2" id="KW-0119">Carbohydrate metabolism</keyword>
<dbReference type="AlphaFoldDB" id="A0A8H7W4I2"/>
<reference evidence="8" key="1">
    <citation type="submission" date="2021-02" db="EMBL/GenBank/DDBJ databases">
        <title>Genome sequence Cadophora malorum strain M34.</title>
        <authorList>
            <person name="Stefanovic E."/>
            <person name="Vu D."/>
            <person name="Scully C."/>
            <person name="Dijksterhuis J."/>
            <person name="Roader J."/>
            <person name="Houbraken J."/>
        </authorList>
    </citation>
    <scope>NUCLEOTIDE SEQUENCE</scope>
    <source>
        <strain evidence="8">M34</strain>
    </source>
</reference>
<dbReference type="InterPro" id="IPR002509">
    <property type="entry name" value="NODB_dom"/>
</dbReference>
<dbReference type="InterPro" id="IPR050248">
    <property type="entry name" value="Polysacc_deacetylase_ArnD"/>
</dbReference>
<keyword evidence="9" id="KW-1185">Reference proteome</keyword>
<dbReference type="PROSITE" id="PS51677">
    <property type="entry name" value="NODB"/>
    <property type="match status" value="1"/>
</dbReference>
<dbReference type="PANTHER" id="PTHR10587:SF137">
    <property type="entry name" value="4-DEOXY-4-FORMAMIDO-L-ARABINOSE-PHOSPHOUNDECAPRENOL DEFORMYLASE ARND-RELATED"/>
    <property type="match status" value="1"/>
</dbReference>
<evidence type="ECO:0000256" key="3">
    <source>
        <dbReference type="ARBA" id="ARBA00023285"/>
    </source>
</evidence>
<comment type="catalytic activity">
    <reaction evidence="5">
        <text>[(1-&gt;4)-N-acetyl-beta-D-glucosaminyl](n) + n H2O = chitosan + n acetate</text>
        <dbReference type="Rhea" id="RHEA:10464"/>
        <dbReference type="Rhea" id="RHEA-COMP:9593"/>
        <dbReference type="Rhea" id="RHEA-COMP:9597"/>
        <dbReference type="ChEBI" id="CHEBI:15377"/>
        <dbReference type="ChEBI" id="CHEBI:17029"/>
        <dbReference type="ChEBI" id="CHEBI:30089"/>
        <dbReference type="ChEBI" id="CHEBI:57704"/>
        <dbReference type="EC" id="3.5.1.41"/>
    </reaction>
    <physiologicalReaction direction="left-to-right" evidence="5">
        <dbReference type="Rhea" id="RHEA:10465"/>
    </physiologicalReaction>
</comment>
<keyword evidence="6" id="KW-0812">Transmembrane</keyword>
<dbReference type="InterPro" id="IPR011330">
    <property type="entry name" value="Glyco_hydro/deAcase_b/a-brl"/>
</dbReference>
<comment type="cofactor">
    <cofactor evidence="1">
        <name>Co(2+)</name>
        <dbReference type="ChEBI" id="CHEBI:48828"/>
    </cofactor>
</comment>
<accession>A0A8H7W4I2</accession>
<dbReference type="PANTHER" id="PTHR10587">
    <property type="entry name" value="GLYCOSYL TRANSFERASE-RELATED"/>
    <property type="match status" value="1"/>
</dbReference>
<feature type="domain" description="NodB homology" evidence="7">
    <location>
        <begin position="132"/>
        <end position="307"/>
    </location>
</feature>
<evidence type="ECO:0000256" key="2">
    <source>
        <dbReference type="ARBA" id="ARBA00023024"/>
    </source>
</evidence>
<dbReference type="OrthoDB" id="407355at2759"/>
<keyword evidence="6" id="KW-0472">Membrane</keyword>
<dbReference type="GO" id="GO:0006032">
    <property type="term" value="P:chitin catabolic process"/>
    <property type="evidence" value="ECO:0007669"/>
    <property type="project" value="UniProtKB-KW"/>
</dbReference>
<name>A0A8H7W4I2_9HELO</name>
<feature type="transmembrane region" description="Helical" evidence="6">
    <location>
        <begin position="81"/>
        <end position="104"/>
    </location>
</feature>
<dbReference type="EMBL" id="JAFJYH010000243">
    <property type="protein sequence ID" value="KAG4414912.1"/>
    <property type="molecule type" value="Genomic_DNA"/>
</dbReference>
<protein>
    <recommendedName>
        <fullName evidence="4">chitin deacetylase</fullName>
        <ecNumber evidence="4">3.5.1.41</ecNumber>
    </recommendedName>
</protein>
<organism evidence="8 9">
    <name type="scientific">Cadophora malorum</name>
    <dbReference type="NCBI Taxonomy" id="108018"/>
    <lineage>
        <taxon>Eukaryota</taxon>
        <taxon>Fungi</taxon>
        <taxon>Dikarya</taxon>
        <taxon>Ascomycota</taxon>
        <taxon>Pezizomycotina</taxon>
        <taxon>Leotiomycetes</taxon>
        <taxon>Helotiales</taxon>
        <taxon>Ploettnerulaceae</taxon>
        <taxon>Cadophora</taxon>
    </lineage>
</organism>
<evidence type="ECO:0000313" key="9">
    <source>
        <dbReference type="Proteomes" id="UP000664132"/>
    </source>
</evidence>
<keyword evidence="2" id="KW-0146">Chitin degradation</keyword>
<keyword evidence="3" id="KW-0170">Cobalt</keyword>
<dbReference type="Proteomes" id="UP000664132">
    <property type="component" value="Unassembled WGS sequence"/>
</dbReference>
<keyword evidence="6" id="KW-1133">Transmembrane helix</keyword>
<evidence type="ECO:0000256" key="4">
    <source>
        <dbReference type="ARBA" id="ARBA00024056"/>
    </source>
</evidence>
<keyword evidence="2" id="KW-0624">Polysaccharide degradation</keyword>
<gene>
    <name evidence="8" type="ORF">IFR04_011935</name>
</gene>
<sequence>MRLSGLLRRTLRLGVTDVWSTLYNTIHHSFPTSIPPQPPFISKQRKHKHIKIDDEESQIDDEPLLSPLTKRRLQRHPLYRAMRLLCLIAIPIFLILVIFAYIIYRPPNLLIRFFQWHNPSVIFHVPLPRSQRVIALTLDDAPSSETGKILDILKAHNAKATFFIIGSQISRYPGIVERIHAEGHELGNHAMTDDPSFQLPLSELERQIGEVQELLPENKNGMKYFRPGSGWFNREMRERIEGLGYRLALGSVYPHDPQIPKPRLNAWHVLSMVRPGSVVIMHDRRDYSVEQVGLVLKGLDERGFKVESLGGLLAVAKARASKKVG</sequence>
<dbReference type="CDD" id="cd10958">
    <property type="entry name" value="CE4_NodB_like_2"/>
    <property type="match status" value="1"/>
</dbReference>